<organism evidence="3 4">
    <name type="scientific">Natronorubrum aibiense</name>
    <dbReference type="NCBI Taxonomy" id="348826"/>
    <lineage>
        <taxon>Archaea</taxon>
        <taxon>Methanobacteriati</taxon>
        <taxon>Methanobacteriota</taxon>
        <taxon>Stenosarchaea group</taxon>
        <taxon>Halobacteria</taxon>
        <taxon>Halobacteriales</taxon>
        <taxon>Natrialbaceae</taxon>
        <taxon>Natronorubrum</taxon>
    </lineage>
</organism>
<dbReference type="PROSITE" id="PS51318">
    <property type="entry name" value="TAT"/>
    <property type="match status" value="1"/>
</dbReference>
<name>A0A5P9P2B3_9EURY</name>
<feature type="domain" description="PKD" evidence="2">
    <location>
        <begin position="640"/>
        <end position="722"/>
    </location>
</feature>
<dbReference type="InterPro" id="IPR000601">
    <property type="entry name" value="PKD_dom"/>
</dbReference>
<dbReference type="PROSITE" id="PS50093">
    <property type="entry name" value="PKD"/>
    <property type="match status" value="1"/>
</dbReference>
<dbReference type="InterPro" id="IPR022409">
    <property type="entry name" value="PKD/Chitinase_dom"/>
</dbReference>
<accession>A0A5P9P2B3</accession>
<dbReference type="EMBL" id="CP045488">
    <property type="protein sequence ID" value="QFU82271.1"/>
    <property type="molecule type" value="Genomic_DNA"/>
</dbReference>
<sequence length="815" mass="87711">MSDSGYNPAGETHEVTSVSDPKRRQLLKAAGVGAIGTVGLGATGSTTAVASSSEDLVDIRFQNRPEPGDDFVDVVAELDEEYETEFLEIRAFDERRNELTAEVKTVSLDSDGDKRIQLTESLEAGDFVEVMLLEEGTDDPQEAVTGKFSAVNETHIEFREHPAAGDGSVEVSAIASDEDLEDGLEIRVSDDSGHELTADPIPVHWDPYLLVELNDSLSEGDEITAFLQPEGEYDPDAAVRSVTVTVSELQTTVEMPTRPESGDEVVDVSVTVADDHSDTLELRAFSSSGDDLTAEAVAVEPGAVSEESIPLIDSLEAGDFVEVVLLEEGIDDPQAAVADDFGAVNETHIEFREQPAAGNDSVEVSVIASDEDIENGLEIRVSDSSDQELTADPSPIYFDPSMSVELNKSLSKGDEITAFLQPQGEYDPDAAVRSDTATVEFETSIDILSPLDVGTEVIDVSVTVADDHDADTFEVRALDMFGDDLTAEAASVSSGEAVETQIHLSKALEAGDVVWVALFNEGDDDLEAAIEQRHRPVDETHIEFQQPLVDGDDEVWISATVEQSVEDEVVVRIGDESGRDLTGDPLELRGGSWYSWLLSLTTPLSEGDEITAVIQPPGEYDSEKALVSATKTVEDAESVLTAEFTYSPDSPDVEDEVTFDASESGPAEGIEQYHWDFSGEDGATREGKQVSYTFDEPGEHEVMLMIETDGGQSAVTTETITVREGCFIATAACGTPDHEQVQTLRSFRDTTLKGNAVGELLIRCYYATSPPVADWVAESARRRSLVRSTIVRPAARLSSMLGLDGTMGGDTSSDD</sequence>
<evidence type="ECO:0000256" key="1">
    <source>
        <dbReference type="SAM" id="MobiDB-lite"/>
    </source>
</evidence>
<protein>
    <recommendedName>
        <fullName evidence="2">PKD domain-containing protein</fullName>
    </recommendedName>
</protein>
<dbReference type="CDD" id="cd00146">
    <property type="entry name" value="PKD"/>
    <property type="match status" value="1"/>
</dbReference>
<evidence type="ECO:0000313" key="3">
    <source>
        <dbReference type="EMBL" id="QFU82271.1"/>
    </source>
</evidence>
<reference evidence="3 4" key="1">
    <citation type="journal article" date="2007" name="Int. J. Syst. Evol. Microbiol.">
        <title>Natronorubrum sulfidifaciens sp. nov., an extremely haloalkaliphilic archaeon isolated from Aiding salt lake in Xin-Jiang, China.</title>
        <authorList>
            <person name="Cui H.L."/>
            <person name="Tohty D."/>
            <person name="Liu H.C."/>
            <person name="Liu S.J."/>
            <person name="Oren A."/>
            <person name="Zhou P.J."/>
        </authorList>
    </citation>
    <scope>NUCLEOTIDE SEQUENCE [LARGE SCALE GENOMIC DNA]</scope>
    <source>
        <strain evidence="3 4">7-3</strain>
    </source>
</reference>
<dbReference type="RefSeq" id="WP_152940133.1">
    <property type="nucleotide sequence ID" value="NZ_CP045488.1"/>
</dbReference>
<feature type="region of interest" description="Disordered" evidence="1">
    <location>
        <begin position="1"/>
        <end position="22"/>
    </location>
</feature>
<dbReference type="Proteomes" id="UP000326170">
    <property type="component" value="Chromosome"/>
</dbReference>
<gene>
    <name evidence="3" type="ORF">GCU68_06860</name>
</gene>
<dbReference type="GeneID" id="42300754"/>
<dbReference type="Pfam" id="PF18911">
    <property type="entry name" value="PKD_4"/>
    <property type="match status" value="1"/>
</dbReference>
<dbReference type="KEGG" id="nas:GCU68_06860"/>
<proteinExistence type="predicted"/>
<evidence type="ECO:0000313" key="4">
    <source>
        <dbReference type="Proteomes" id="UP000326170"/>
    </source>
</evidence>
<dbReference type="SMART" id="SM00089">
    <property type="entry name" value="PKD"/>
    <property type="match status" value="1"/>
</dbReference>
<dbReference type="OrthoDB" id="12184at2157"/>
<evidence type="ECO:0000259" key="2">
    <source>
        <dbReference type="PROSITE" id="PS50093"/>
    </source>
</evidence>
<dbReference type="AlphaFoldDB" id="A0A5P9P2B3"/>
<dbReference type="InterPro" id="IPR049886">
    <property type="entry name" value="CFI_box_CTERM_dom"/>
</dbReference>
<dbReference type="SUPFAM" id="SSF49299">
    <property type="entry name" value="PKD domain"/>
    <property type="match status" value="1"/>
</dbReference>
<dbReference type="InterPro" id="IPR013783">
    <property type="entry name" value="Ig-like_fold"/>
</dbReference>
<dbReference type="InterPro" id="IPR006311">
    <property type="entry name" value="TAT_signal"/>
</dbReference>
<dbReference type="Gene3D" id="2.60.40.10">
    <property type="entry name" value="Immunoglobulins"/>
    <property type="match status" value="1"/>
</dbReference>
<dbReference type="InterPro" id="IPR035986">
    <property type="entry name" value="PKD_dom_sf"/>
</dbReference>
<dbReference type="NCBIfam" id="NF041770">
    <property type="entry name" value="CFI_box_CTERM"/>
    <property type="match status" value="1"/>
</dbReference>
<keyword evidence="4" id="KW-1185">Reference proteome</keyword>